<accession>A0A9W7G4Z7</accession>
<evidence type="ECO:0000313" key="3">
    <source>
        <dbReference type="Proteomes" id="UP001165065"/>
    </source>
</evidence>
<dbReference type="Proteomes" id="UP001165065">
    <property type="component" value="Unassembled WGS sequence"/>
</dbReference>
<dbReference type="PROSITE" id="PS52001">
    <property type="entry name" value="AD"/>
    <property type="match status" value="1"/>
</dbReference>
<dbReference type="InterPro" id="IPR019181">
    <property type="entry name" value="LSM12_ABD"/>
</dbReference>
<dbReference type="EMBL" id="BRYA01000062">
    <property type="protein sequence ID" value="GMI36054.1"/>
    <property type="molecule type" value="Genomic_DNA"/>
</dbReference>
<feature type="domain" description="AD" evidence="1">
    <location>
        <begin position="111"/>
        <end position="217"/>
    </location>
</feature>
<dbReference type="InterPro" id="IPR039683">
    <property type="entry name" value="Lsm12-like"/>
</dbReference>
<dbReference type="InterPro" id="IPR047574">
    <property type="entry name" value="AD"/>
</dbReference>
<dbReference type="PANTHER" id="PTHR13542">
    <property type="entry name" value="LSM12 HOMOLOG"/>
    <property type="match status" value="1"/>
</dbReference>
<evidence type="ECO:0000259" key="1">
    <source>
        <dbReference type="PROSITE" id="PS52001"/>
    </source>
</evidence>
<sequence length="217" mass="23932">MSDPLSLEHRLPVTTPCTLTYPPSFSKSPSLNASVYCTDEISNTVTIKVPLDYTTTSVTITTLHLDNIIVKEGGKDETPQQDSNMVTLTLHPPKVRLTDADLCDTFPVSLRRVDLKKLQEREAYQTSLVDDALLHRNDNVGPVGQKVFEVLLKACKEVKWTNRSIGGRKGGRDVNIEVLGDIIVEEPYGGGNVGWVGKGEEKGTERIRMIVEKAANN</sequence>
<keyword evidence="3" id="KW-1185">Reference proteome</keyword>
<dbReference type="OrthoDB" id="1057137at2759"/>
<protein>
    <recommendedName>
        <fullName evidence="1">AD domain-containing protein</fullName>
    </recommendedName>
</protein>
<organism evidence="2 3">
    <name type="scientific">Triparma columacea</name>
    <dbReference type="NCBI Taxonomy" id="722753"/>
    <lineage>
        <taxon>Eukaryota</taxon>
        <taxon>Sar</taxon>
        <taxon>Stramenopiles</taxon>
        <taxon>Ochrophyta</taxon>
        <taxon>Bolidophyceae</taxon>
        <taxon>Parmales</taxon>
        <taxon>Triparmaceae</taxon>
        <taxon>Triparma</taxon>
    </lineage>
</organism>
<name>A0A9W7G4Z7_9STRA</name>
<evidence type="ECO:0000313" key="2">
    <source>
        <dbReference type="EMBL" id="GMI36054.1"/>
    </source>
</evidence>
<dbReference type="AlphaFoldDB" id="A0A9W7G4Z7"/>
<gene>
    <name evidence="2" type="ORF">TrCOL_g4427</name>
</gene>
<comment type="caution">
    <text evidence="2">The sequence shown here is derived from an EMBL/GenBank/DDBJ whole genome shotgun (WGS) entry which is preliminary data.</text>
</comment>
<dbReference type="Pfam" id="PF09793">
    <property type="entry name" value="AD"/>
    <property type="match status" value="1"/>
</dbReference>
<proteinExistence type="predicted"/>
<reference evidence="3" key="1">
    <citation type="journal article" date="2023" name="Commun. Biol.">
        <title>Genome analysis of Parmales, the sister group of diatoms, reveals the evolutionary specialization of diatoms from phago-mixotrophs to photoautotrophs.</title>
        <authorList>
            <person name="Ban H."/>
            <person name="Sato S."/>
            <person name="Yoshikawa S."/>
            <person name="Yamada K."/>
            <person name="Nakamura Y."/>
            <person name="Ichinomiya M."/>
            <person name="Sato N."/>
            <person name="Blanc-Mathieu R."/>
            <person name="Endo H."/>
            <person name="Kuwata A."/>
            <person name="Ogata H."/>
        </authorList>
    </citation>
    <scope>NUCLEOTIDE SEQUENCE [LARGE SCALE GENOMIC DNA]</scope>
</reference>
<dbReference type="SMART" id="SM00995">
    <property type="entry name" value="AD"/>
    <property type="match status" value="1"/>
</dbReference>